<organism evidence="1 2">
    <name type="scientific">Methylobacterium tardum</name>
    <dbReference type="NCBI Taxonomy" id="374432"/>
    <lineage>
        <taxon>Bacteria</taxon>
        <taxon>Pseudomonadati</taxon>
        <taxon>Pseudomonadota</taxon>
        <taxon>Alphaproteobacteria</taxon>
        <taxon>Hyphomicrobiales</taxon>
        <taxon>Methylobacteriaceae</taxon>
        <taxon>Methylobacterium</taxon>
    </lineage>
</organism>
<name>A0AA37WSU3_9HYPH</name>
<keyword evidence="2" id="KW-1185">Reference proteome</keyword>
<sequence length="59" mass="5979">MSASLPVVFGWISVMAPVVRGPTRPGPAGTPVWARALAGSVMGSVMGRSTANAAAEKRI</sequence>
<dbReference type="EMBL" id="BSPL01000017">
    <property type="protein sequence ID" value="GLS70737.1"/>
    <property type="molecule type" value="Genomic_DNA"/>
</dbReference>
<reference evidence="2" key="1">
    <citation type="journal article" date="2019" name="Int. J. Syst. Evol. Microbiol.">
        <title>The Global Catalogue of Microorganisms (GCM) 10K type strain sequencing project: providing services to taxonomists for standard genome sequencing and annotation.</title>
        <authorList>
            <consortium name="The Broad Institute Genomics Platform"/>
            <consortium name="The Broad Institute Genome Sequencing Center for Infectious Disease"/>
            <person name="Wu L."/>
            <person name="Ma J."/>
        </authorList>
    </citation>
    <scope>NUCLEOTIDE SEQUENCE [LARGE SCALE GENOMIC DNA]</scope>
    <source>
        <strain evidence="2">NBRC 103632</strain>
    </source>
</reference>
<protein>
    <submittedName>
        <fullName evidence="1">Uncharacterized protein</fullName>
    </submittedName>
</protein>
<gene>
    <name evidence="1" type="ORF">GCM10007890_27500</name>
</gene>
<proteinExistence type="predicted"/>
<comment type="caution">
    <text evidence="1">The sequence shown here is derived from an EMBL/GenBank/DDBJ whole genome shotgun (WGS) entry which is preliminary data.</text>
</comment>
<evidence type="ECO:0000313" key="2">
    <source>
        <dbReference type="Proteomes" id="UP001157440"/>
    </source>
</evidence>
<dbReference type="AlphaFoldDB" id="A0AA37WSU3"/>
<dbReference type="Proteomes" id="UP001157440">
    <property type="component" value="Unassembled WGS sequence"/>
</dbReference>
<evidence type="ECO:0000313" key="1">
    <source>
        <dbReference type="EMBL" id="GLS70737.1"/>
    </source>
</evidence>
<accession>A0AA37WSU3</accession>